<sequence>MGKITCLINTTADGFVDSHYVIADAEFHEYVHGLLKNTETLAFGKNTFELFQGIWPPILEKEGQPDSQVKMAKALHEINKIAFSDTLQQTTWHNSSIETLDSEKIDNFRHADRKDLLTIGSPGIVSALTSLQLVDEYHFPIQPAIAGHGQSRLFDRIKLENKQPLKFIKATPLKSGVVIIHYQVVRPNN</sequence>
<reference evidence="2 3" key="1">
    <citation type="submission" date="2018-03" db="EMBL/GenBank/DDBJ databases">
        <title>Genomic Encyclopedia of Archaeal and Bacterial Type Strains, Phase II (KMG-II): from individual species to whole genera.</title>
        <authorList>
            <person name="Goeker M."/>
        </authorList>
    </citation>
    <scope>NUCLEOTIDE SEQUENCE [LARGE SCALE GENOMIC DNA]</scope>
    <source>
        <strain evidence="2 3">DSM 18107</strain>
    </source>
</reference>
<dbReference type="RefSeq" id="WP_106601173.1">
    <property type="nucleotide sequence ID" value="NZ_PYGK01000002.1"/>
</dbReference>
<dbReference type="SUPFAM" id="SSF53597">
    <property type="entry name" value="Dihydrofolate reductase-like"/>
    <property type="match status" value="1"/>
</dbReference>
<accession>A0A2P8GLS2</accession>
<dbReference type="Gene3D" id="3.40.430.10">
    <property type="entry name" value="Dihydrofolate Reductase, subunit A"/>
    <property type="match status" value="1"/>
</dbReference>
<name>A0A2P8GLS2_9BACT</name>
<dbReference type="Proteomes" id="UP000240978">
    <property type="component" value="Unassembled WGS sequence"/>
</dbReference>
<dbReference type="Pfam" id="PF01872">
    <property type="entry name" value="RibD_C"/>
    <property type="match status" value="1"/>
</dbReference>
<dbReference type="InterPro" id="IPR024072">
    <property type="entry name" value="DHFR-like_dom_sf"/>
</dbReference>
<feature type="domain" description="Bacterial bifunctional deaminase-reductase C-terminal" evidence="1">
    <location>
        <begin position="109"/>
        <end position="178"/>
    </location>
</feature>
<proteinExistence type="predicted"/>
<dbReference type="GO" id="GO:0008703">
    <property type="term" value="F:5-amino-6-(5-phosphoribosylamino)uracil reductase activity"/>
    <property type="evidence" value="ECO:0007669"/>
    <property type="project" value="InterPro"/>
</dbReference>
<protein>
    <submittedName>
        <fullName evidence="2">Dihydrofolate reductase</fullName>
    </submittedName>
</protein>
<evidence type="ECO:0000313" key="2">
    <source>
        <dbReference type="EMBL" id="PSL34919.1"/>
    </source>
</evidence>
<comment type="caution">
    <text evidence="2">The sequence shown here is derived from an EMBL/GenBank/DDBJ whole genome shotgun (WGS) entry which is preliminary data.</text>
</comment>
<dbReference type="OrthoDB" id="195113at2"/>
<dbReference type="InterPro" id="IPR002734">
    <property type="entry name" value="RibDG_C"/>
</dbReference>
<organism evidence="2 3">
    <name type="scientific">Chitinophaga ginsengisoli</name>
    <dbReference type="NCBI Taxonomy" id="363837"/>
    <lineage>
        <taxon>Bacteria</taxon>
        <taxon>Pseudomonadati</taxon>
        <taxon>Bacteroidota</taxon>
        <taxon>Chitinophagia</taxon>
        <taxon>Chitinophagales</taxon>
        <taxon>Chitinophagaceae</taxon>
        <taxon>Chitinophaga</taxon>
    </lineage>
</organism>
<evidence type="ECO:0000313" key="3">
    <source>
        <dbReference type="Proteomes" id="UP000240978"/>
    </source>
</evidence>
<gene>
    <name evidence="2" type="ORF">CLV42_102493</name>
</gene>
<dbReference type="EMBL" id="PYGK01000002">
    <property type="protein sequence ID" value="PSL34919.1"/>
    <property type="molecule type" value="Genomic_DNA"/>
</dbReference>
<evidence type="ECO:0000259" key="1">
    <source>
        <dbReference type="Pfam" id="PF01872"/>
    </source>
</evidence>
<dbReference type="AlphaFoldDB" id="A0A2P8GLS2"/>
<keyword evidence="3" id="KW-1185">Reference proteome</keyword>
<dbReference type="GO" id="GO:0009231">
    <property type="term" value="P:riboflavin biosynthetic process"/>
    <property type="evidence" value="ECO:0007669"/>
    <property type="project" value="InterPro"/>
</dbReference>